<dbReference type="OrthoDB" id="5801518at2"/>
<name>A0A3E1KA72_9GAMM</name>
<gene>
    <name evidence="4" type="ORF">DZC52_05050</name>
</gene>
<dbReference type="InterPro" id="IPR008984">
    <property type="entry name" value="SMAD_FHA_dom_sf"/>
</dbReference>
<dbReference type="RefSeq" id="WP_116650038.1">
    <property type="nucleotide sequence ID" value="NZ_QUZK01000022.1"/>
</dbReference>
<dbReference type="InterPro" id="IPR032030">
    <property type="entry name" value="YscD_cytoplasmic_dom"/>
</dbReference>
<dbReference type="Proteomes" id="UP000260351">
    <property type="component" value="Unassembled WGS sequence"/>
</dbReference>
<keyword evidence="5" id="KW-1185">Reference proteome</keyword>
<evidence type="ECO:0000256" key="1">
    <source>
        <dbReference type="SAM" id="MobiDB-lite"/>
    </source>
</evidence>
<evidence type="ECO:0000313" key="5">
    <source>
        <dbReference type="Proteomes" id="UP000260351"/>
    </source>
</evidence>
<feature type="transmembrane region" description="Helical" evidence="2">
    <location>
        <begin position="110"/>
        <end position="131"/>
    </location>
</feature>
<dbReference type="Pfam" id="PF16697">
    <property type="entry name" value="Yop-YscD_cpl"/>
    <property type="match status" value="1"/>
</dbReference>
<dbReference type="SUPFAM" id="SSF49879">
    <property type="entry name" value="SMAD/FHA domain"/>
    <property type="match status" value="1"/>
</dbReference>
<keyword evidence="2" id="KW-0812">Transmembrane</keyword>
<accession>A0A3E1KA72</accession>
<feature type="domain" description="YscD cytoplasmic" evidence="3">
    <location>
        <begin position="9"/>
        <end position="90"/>
    </location>
</feature>
<evidence type="ECO:0000259" key="3">
    <source>
        <dbReference type="Pfam" id="PF16697"/>
    </source>
</evidence>
<protein>
    <submittedName>
        <fullName evidence="4">FHA domain-containing protein</fullName>
    </submittedName>
</protein>
<dbReference type="Gene3D" id="2.60.200.20">
    <property type="match status" value="1"/>
</dbReference>
<dbReference type="EMBL" id="QUZK01000022">
    <property type="protein sequence ID" value="RFF31190.1"/>
    <property type="molecule type" value="Genomic_DNA"/>
</dbReference>
<organism evidence="4 5">
    <name type="scientific">Wenzhouxiangella sediminis</name>
    <dbReference type="NCBI Taxonomy" id="1792836"/>
    <lineage>
        <taxon>Bacteria</taxon>
        <taxon>Pseudomonadati</taxon>
        <taxon>Pseudomonadota</taxon>
        <taxon>Gammaproteobacteria</taxon>
        <taxon>Chromatiales</taxon>
        <taxon>Wenzhouxiangellaceae</taxon>
        <taxon>Wenzhouxiangella</taxon>
    </lineage>
</organism>
<dbReference type="CDD" id="cd00060">
    <property type="entry name" value="FHA"/>
    <property type="match status" value="1"/>
</dbReference>
<evidence type="ECO:0000256" key="2">
    <source>
        <dbReference type="SAM" id="Phobius"/>
    </source>
</evidence>
<keyword evidence="2" id="KW-1133">Transmembrane helix</keyword>
<proteinExistence type="predicted"/>
<feature type="region of interest" description="Disordered" evidence="1">
    <location>
        <begin position="1"/>
        <end position="26"/>
    </location>
</feature>
<evidence type="ECO:0000313" key="4">
    <source>
        <dbReference type="EMBL" id="RFF31190.1"/>
    </source>
</evidence>
<reference evidence="4 5" key="1">
    <citation type="submission" date="2018-08" db="EMBL/GenBank/DDBJ databases">
        <title>Wenzhouxiangella salilacus sp. nov., a novel bacterium isolated from a saline lake in Xinjiang Province, China.</title>
        <authorList>
            <person name="Han S."/>
        </authorList>
    </citation>
    <scope>NUCLEOTIDE SEQUENCE [LARGE SCALE GENOMIC DNA]</scope>
    <source>
        <strain evidence="4 5">XDB06</strain>
    </source>
</reference>
<keyword evidence="2" id="KW-0472">Membrane</keyword>
<comment type="caution">
    <text evidence="4">The sequence shown here is derived from an EMBL/GenBank/DDBJ whole genome shotgun (WGS) entry which is preliminary data.</text>
</comment>
<sequence>MQFRLKAASGPHTGKNFPLEEEDTSIGSAEGSDIQLDGLMERHARIVYDGETLMLEPAGKAWVNGEPVQRRPLKSGDEIRLGEHRFVLQAPGLRPPSVLKDTEARPSRTWLWTAIGVALAAGGAAAAYYYFWPLQ</sequence>
<dbReference type="AlphaFoldDB" id="A0A3E1KA72"/>